<evidence type="ECO:0000313" key="2">
    <source>
        <dbReference type="Proteomes" id="UP000070578"/>
    </source>
</evidence>
<reference evidence="1 2" key="1">
    <citation type="submission" date="2016-02" db="EMBL/GenBank/DDBJ databases">
        <authorList>
            <person name="Wen L."/>
            <person name="He K."/>
            <person name="Yang H."/>
        </authorList>
    </citation>
    <scope>NUCLEOTIDE SEQUENCE [LARGE SCALE GENOMIC DNA]</scope>
    <source>
        <strain evidence="1">ShG14-8</strain>
    </source>
</reference>
<sequence>MTSVLPTFAGMAVMPNSFLDKLQESFAGPHDYFGGVVWNGYDALGNANINQPAWLRNIMAGIDIPLVIPTFLQQINFDPVAMSNTVHNETH</sequence>
<accession>A0A139BVJ7</accession>
<name>A0A139BVJ7_9PROT</name>
<dbReference type="EMBL" id="LSLI01000015">
    <property type="protein sequence ID" value="KXS32933.1"/>
    <property type="molecule type" value="Genomic_DNA"/>
</dbReference>
<reference evidence="1 2" key="2">
    <citation type="submission" date="2016-03" db="EMBL/GenBank/DDBJ databases">
        <title>New uncultured bacterium of the family Gallionellaceae from acid mine drainage: description and reconstruction of genome based on metagenomic analysis of microbial community.</title>
        <authorList>
            <person name="Kadnikov V."/>
            <person name="Ivasenko D."/>
            <person name="Beletsky A."/>
            <person name="Mardanov A."/>
            <person name="Danilova E."/>
            <person name="Pimenov N."/>
            <person name="Karnachuk O."/>
            <person name="Ravin N."/>
        </authorList>
    </citation>
    <scope>NUCLEOTIDE SEQUENCE [LARGE SCALE GENOMIC DNA]</scope>
    <source>
        <strain evidence="1">ShG14-8</strain>
    </source>
</reference>
<gene>
    <name evidence="1" type="ORF">AWT59_0942</name>
</gene>
<dbReference type="Proteomes" id="UP000070578">
    <property type="component" value="Unassembled WGS sequence"/>
</dbReference>
<protein>
    <submittedName>
        <fullName evidence="1">Uncharacterized protein</fullName>
    </submittedName>
</protein>
<dbReference type="AlphaFoldDB" id="A0A139BVJ7"/>
<evidence type="ECO:0000313" key="1">
    <source>
        <dbReference type="EMBL" id="KXS32933.1"/>
    </source>
</evidence>
<comment type="caution">
    <text evidence="1">The sequence shown here is derived from an EMBL/GenBank/DDBJ whole genome shotgun (WGS) entry which is preliminary data.</text>
</comment>
<organism evidence="1 2">
    <name type="scientific">Candidatus Gallionella acididurans</name>
    <dbReference type="NCBI Taxonomy" id="1796491"/>
    <lineage>
        <taxon>Bacteria</taxon>
        <taxon>Pseudomonadati</taxon>
        <taxon>Pseudomonadota</taxon>
        <taxon>Betaproteobacteria</taxon>
        <taxon>Nitrosomonadales</taxon>
        <taxon>Gallionellaceae</taxon>
        <taxon>Gallionella</taxon>
    </lineage>
</organism>
<proteinExistence type="predicted"/>